<feature type="non-terminal residue" evidence="7">
    <location>
        <position position="1174"/>
    </location>
</feature>
<evidence type="ECO:0000313" key="7">
    <source>
        <dbReference type="EMBL" id="SVA48101.1"/>
    </source>
</evidence>
<dbReference type="Gene3D" id="2.60.120.200">
    <property type="match status" value="1"/>
</dbReference>
<proteinExistence type="predicted"/>
<keyword evidence="4" id="KW-0969">Cilium</keyword>
<dbReference type="EMBL" id="UINC01010846">
    <property type="protein sequence ID" value="SVA48101.1"/>
    <property type="molecule type" value="Genomic_DNA"/>
</dbReference>
<reference evidence="7" key="1">
    <citation type="submission" date="2018-05" db="EMBL/GenBank/DDBJ databases">
        <authorList>
            <person name="Lanie J.A."/>
            <person name="Ng W.-L."/>
            <person name="Kazmierczak K.M."/>
            <person name="Andrzejewski T.M."/>
            <person name="Davidsen T.M."/>
            <person name="Wayne K.J."/>
            <person name="Tettelin H."/>
            <person name="Glass J.I."/>
            <person name="Rusch D."/>
            <person name="Podicherti R."/>
            <person name="Tsui H.-C.T."/>
            <person name="Winkler M.E."/>
        </authorList>
    </citation>
    <scope>NUCLEOTIDE SEQUENCE</scope>
</reference>
<evidence type="ECO:0000256" key="4">
    <source>
        <dbReference type="ARBA" id="ARBA00023069"/>
    </source>
</evidence>
<evidence type="ECO:0000256" key="3">
    <source>
        <dbReference type="ARBA" id="ARBA00022490"/>
    </source>
</evidence>
<accession>A0A381W719</accession>
<dbReference type="InterPro" id="IPR008969">
    <property type="entry name" value="CarboxyPept-like_regulatory"/>
</dbReference>
<dbReference type="GO" id="GO:0005929">
    <property type="term" value="C:cilium"/>
    <property type="evidence" value="ECO:0007669"/>
    <property type="project" value="UniProtKB-SubCell"/>
</dbReference>
<sequence length="1174" mass="125928">VGGDTSFVVLTHNGSSSPDSIKVMGAGKDAIYWQDFESWAAEIGLAEPHPLGMTQEGNMSYSYDGTTNANGWEKTASSSVVFSGEYAAEFDSFEGSSSGTDTSALITPAIEFEDPSIYTDPPAVEGALRFYMKKLGTEEFYVSYSNDGGLTWTKEYSDTTENYISGPTGWKIVSVEVPVGDTYIFKFVGRANGESLFGDVFIDEISFVEVPPTPELSLNYSAIGFMPQVIGDSTTNTAYTVGFNSGSNVLAVDSIVTANEDFSVALTTMATGDSVAPGGNVDLDFIWSPTTFGLAKTNAVIYHNADTSPDTIVFSGEAGRSYVSFDGNDDFQGSAFDGALPWRWVNEDADGDGDSWLFNYQYSGPGYTGNPIGFYARSPGGGNQLQTRTLLPVVGDSLIFYYNSSSANDSSNFYVKAKRMGDQQDYTTTSTLQFDGGSNQRAAIDLSAYSGDTIKIRLVDDGIGSNSNYHRLDDLLLPSYQVSGSGQLVFEQEDINFGEVYPSTSQRSITIVVSNMGTEALTFSSLISNNAAFSAVLTNSTVLAEATTELTATFTPSDGSVQSGVIILTHDAPSSPDTLEVTGGGMTYITGVVTDYETGLALDGATVDVGSGTTETNSYGQYGYYSALDSLAFIEFMKEGYNSASFSAMLFDGDTVTINAALDPLALFGVYSSGFESGEDQGTSNVTTGISNFAVTDRHTTAGGDTVNPVSGMSMLVFPDSGGYANNDYVMWVADSSFDIENAIGGLYLDLDVHIDTEAGFDFFYICLILGDGIARYNANGTLSGNTDGWTHRRIDMSWALEMGSLTATPAIIFSADEGVTGSGGVFDNISVTRNPFFLAPPGQPSVVNYGSTVPLSWEPPTGTGRASYNVGNIDLNISEPHPRPTVLDDNGNMVELEKGPRDYPIITVHHDYIVSSTRSLSGYNIYRTVWPFGHPELLTYVTGTSYDDAMVSDESYYQYSVRAVYGEGESIDSGPVDARTGLPVVVTDNAYGGESFEANDFDWENWEAFYSNPTAMWLVGDSAAADSAFGYGGMPAPNHSSFAFISDGRGLNEDFETYLLSPFVDFIDNFTAIVKLSGYAQVYTDFANNNIARLLIRSDMGPWITVIDFGYDHSEGWIDYSASIGELVSGRDKAQLALHYTHTGGLNSGNGNGVAFDDLMLETIPGPHNLMLT</sequence>
<gene>
    <name evidence="7" type="ORF">METZ01_LOCUS100955</name>
</gene>
<dbReference type="AlphaFoldDB" id="A0A381W719"/>
<name>A0A381W719_9ZZZZ</name>
<organism evidence="7">
    <name type="scientific">marine metagenome</name>
    <dbReference type="NCBI Taxonomy" id="408172"/>
    <lineage>
        <taxon>unclassified sequences</taxon>
        <taxon>metagenomes</taxon>
        <taxon>ecological metagenomes</taxon>
    </lineage>
</organism>
<keyword evidence="5" id="KW-0966">Cell projection</keyword>
<dbReference type="GO" id="GO:0005737">
    <property type="term" value="C:cytoplasm"/>
    <property type="evidence" value="ECO:0007669"/>
    <property type="project" value="UniProtKB-SubCell"/>
</dbReference>
<dbReference type="Gene3D" id="2.60.40.10">
    <property type="entry name" value="Immunoglobulins"/>
    <property type="match status" value="2"/>
</dbReference>
<feature type="domain" description="HYDIN/VesB/CFA65-like Ig-like" evidence="6">
    <location>
        <begin position="487"/>
        <end position="583"/>
    </location>
</feature>
<dbReference type="Gene3D" id="2.60.40.1120">
    <property type="entry name" value="Carboxypeptidase-like, regulatory domain"/>
    <property type="match status" value="1"/>
</dbReference>
<keyword evidence="3" id="KW-0963">Cytoplasm</keyword>
<dbReference type="InterPro" id="IPR013783">
    <property type="entry name" value="Ig-like_fold"/>
</dbReference>
<evidence type="ECO:0000256" key="2">
    <source>
        <dbReference type="ARBA" id="ARBA00004496"/>
    </source>
</evidence>
<protein>
    <recommendedName>
        <fullName evidence="6">HYDIN/VesB/CFA65-like Ig-like domain-containing protein</fullName>
    </recommendedName>
</protein>
<feature type="non-terminal residue" evidence="7">
    <location>
        <position position="1"/>
    </location>
</feature>
<evidence type="ECO:0000256" key="5">
    <source>
        <dbReference type="ARBA" id="ARBA00023273"/>
    </source>
</evidence>
<evidence type="ECO:0000256" key="1">
    <source>
        <dbReference type="ARBA" id="ARBA00004138"/>
    </source>
</evidence>
<dbReference type="SUPFAM" id="SSF49464">
    <property type="entry name" value="Carboxypeptidase regulatory domain-like"/>
    <property type="match status" value="1"/>
</dbReference>
<dbReference type="Pfam" id="PF22544">
    <property type="entry name" value="HYDIN_VesB_CFA65-like_Ig"/>
    <property type="match status" value="1"/>
</dbReference>
<dbReference type="InterPro" id="IPR053879">
    <property type="entry name" value="HYDIN_VesB_CFA65-like_Ig"/>
</dbReference>
<evidence type="ECO:0000259" key="6">
    <source>
        <dbReference type="Pfam" id="PF22544"/>
    </source>
</evidence>
<comment type="subcellular location">
    <subcellularLocation>
        <location evidence="1">Cell projection</location>
        <location evidence="1">Cilium</location>
    </subcellularLocation>
    <subcellularLocation>
        <location evidence="2">Cytoplasm</location>
    </subcellularLocation>
</comment>